<protein>
    <recommendedName>
        <fullName evidence="7">Bacterioferritin-associated ferredoxin</fullName>
    </recommendedName>
</protein>
<dbReference type="Proteomes" id="UP001596045">
    <property type="component" value="Unassembled WGS sequence"/>
</dbReference>
<keyword evidence="11" id="KW-1185">Reference proteome</keyword>
<evidence type="ECO:0000259" key="9">
    <source>
        <dbReference type="Pfam" id="PF04324"/>
    </source>
</evidence>
<comment type="similarity">
    <text evidence="8">Belongs to the Bfd family.</text>
</comment>
<evidence type="ECO:0000313" key="10">
    <source>
        <dbReference type="EMBL" id="MFC5476430.1"/>
    </source>
</evidence>
<dbReference type="Gene3D" id="1.10.10.1100">
    <property type="entry name" value="BFD-like [2Fe-2S]-binding domain"/>
    <property type="match status" value="1"/>
</dbReference>
<evidence type="ECO:0000256" key="1">
    <source>
        <dbReference type="ARBA" id="ARBA00022448"/>
    </source>
</evidence>
<accession>A0ABW0MDX2</accession>
<evidence type="ECO:0000256" key="3">
    <source>
        <dbReference type="ARBA" id="ARBA00022723"/>
    </source>
</evidence>
<dbReference type="InterPro" id="IPR041854">
    <property type="entry name" value="BFD-like_2Fe2S-bd_dom_sf"/>
</dbReference>
<organism evidence="10 11">
    <name type="scientific">Paraherbaspirillum soli</name>
    <dbReference type="NCBI Taxonomy" id="631222"/>
    <lineage>
        <taxon>Bacteria</taxon>
        <taxon>Pseudomonadati</taxon>
        <taxon>Pseudomonadota</taxon>
        <taxon>Betaproteobacteria</taxon>
        <taxon>Burkholderiales</taxon>
        <taxon>Oxalobacteraceae</taxon>
        <taxon>Paraherbaspirillum</taxon>
    </lineage>
</organism>
<evidence type="ECO:0000313" key="11">
    <source>
        <dbReference type="Proteomes" id="UP001596045"/>
    </source>
</evidence>
<dbReference type="Pfam" id="PF04324">
    <property type="entry name" value="Fer2_BFD"/>
    <property type="match status" value="1"/>
</dbReference>
<gene>
    <name evidence="10" type="ORF">ACFPM8_20890</name>
</gene>
<dbReference type="EMBL" id="JBHSMT010000031">
    <property type="protein sequence ID" value="MFC5476430.1"/>
    <property type="molecule type" value="Genomic_DNA"/>
</dbReference>
<feature type="domain" description="BFD-like [2Fe-2S]-binding" evidence="9">
    <location>
        <begin position="2"/>
        <end position="51"/>
    </location>
</feature>
<dbReference type="PANTHER" id="PTHR37424">
    <property type="entry name" value="BACTERIOFERRITIN-ASSOCIATED FERREDOXIN"/>
    <property type="match status" value="1"/>
</dbReference>
<keyword evidence="1" id="KW-0813">Transport</keyword>
<reference evidence="11" key="1">
    <citation type="journal article" date="2019" name="Int. J. Syst. Evol. Microbiol.">
        <title>The Global Catalogue of Microorganisms (GCM) 10K type strain sequencing project: providing services to taxonomists for standard genome sequencing and annotation.</title>
        <authorList>
            <consortium name="The Broad Institute Genomics Platform"/>
            <consortium name="The Broad Institute Genome Sequencing Center for Infectious Disease"/>
            <person name="Wu L."/>
            <person name="Ma J."/>
        </authorList>
    </citation>
    <scope>NUCLEOTIDE SEQUENCE [LARGE SCALE GENOMIC DNA]</scope>
    <source>
        <strain evidence="11">JCM 17066</strain>
    </source>
</reference>
<dbReference type="InterPro" id="IPR007419">
    <property type="entry name" value="BFD-like_2Fe2S-bd_dom"/>
</dbReference>
<sequence length="76" mass="8142">MIVCVCNNISDRKIRQAVDSGMSTMSELRKNLGVATCCGKCHTCAKSVLRECLANNAPAAHQHIQALIFQPNALAA</sequence>
<keyword evidence="5" id="KW-0408">Iron</keyword>
<dbReference type="InterPro" id="IPR052371">
    <property type="entry name" value="BFD-associated_ferredoxin"/>
</dbReference>
<dbReference type="RefSeq" id="WP_379000624.1">
    <property type="nucleotide sequence ID" value="NZ_JBHSMT010000031.1"/>
</dbReference>
<keyword evidence="6" id="KW-0411">Iron-sulfur</keyword>
<comment type="caution">
    <text evidence="10">The sequence shown here is derived from an EMBL/GenBank/DDBJ whole genome shotgun (WGS) entry which is preliminary data.</text>
</comment>
<evidence type="ECO:0000256" key="4">
    <source>
        <dbReference type="ARBA" id="ARBA00022982"/>
    </source>
</evidence>
<proteinExistence type="inferred from homology"/>
<evidence type="ECO:0000256" key="7">
    <source>
        <dbReference type="ARBA" id="ARBA00039386"/>
    </source>
</evidence>
<keyword evidence="2" id="KW-0001">2Fe-2S</keyword>
<evidence type="ECO:0000256" key="2">
    <source>
        <dbReference type="ARBA" id="ARBA00022714"/>
    </source>
</evidence>
<evidence type="ECO:0000256" key="8">
    <source>
        <dbReference type="ARBA" id="ARBA00046332"/>
    </source>
</evidence>
<name>A0ABW0MDX2_9BURK</name>
<evidence type="ECO:0000256" key="6">
    <source>
        <dbReference type="ARBA" id="ARBA00023014"/>
    </source>
</evidence>
<keyword evidence="4" id="KW-0249">Electron transport</keyword>
<keyword evidence="3" id="KW-0479">Metal-binding</keyword>
<evidence type="ECO:0000256" key="5">
    <source>
        <dbReference type="ARBA" id="ARBA00023004"/>
    </source>
</evidence>
<dbReference type="PANTHER" id="PTHR37424:SF1">
    <property type="entry name" value="BACTERIOFERRITIN-ASSOCIATED FERREDOXIN"/>
    <property type="match status" value="1"/>
</dbReference>